<evidence type="ECO:0000256" key="8">
    <source>
        <dbReference type="ARBA" id="ARBA00023065"/>
    </source>
</evidence>
<organism evidence="11">
    <name type="scientific">Spongospora subterranea</name>
    <dbReference type="NCBI Taxonomy" id="70186"/>
    <lineage>
        <taxon>Eukaryota</taxon>
        <taxon>Sar</taxon>
        <taxon>Rhizaria</taxon>
        <taxon>Endomyxa</taxon>
        <taxon>Phytomyxea</taxon>
        <taxon>Plasmodiophorida</taxon>
        <taxon>Plasmodiophoridae</taxon>
        <taxon>Spongospora</taxon>
    </lineage>
</organism>
<dbReference type="GO" id="GO:0009678">
    <property type="term" value="F:diphosphate hydrolysis-driven proton transmembrane transporter activity"/>
    <property type="evidence" value="ECO:0007669"/>
    <property type="project" value="UniProtKB-EC"/>
</dbReference>
<evidence type="ECO:0000256" key="3">
    <source>
        <dbReference type="ARBA" id="ARBA00022448"/>
    </source>
</evidence>
<accession>A0A0H5RK40</accession>
<evidence type="ECO:0000256" key="2">
    <source>
        <dbReference type="ARBA" id="ARBA00013242"/>
    </source>
</evidence>
<feature type="transmembrane region" description="Helical" evidence="10">
    <location>
        <begin position="87"/>
        <end position="108"/>
    </location>
</feature>
<feature type="transmembrane region" description="Helical" evidence="10">
    <location>
        <begin position="447"/>
        <end position="467"/>
    </location>
</feature>
<feature type="transmembrane region" description="Helical" evidence="10">
    <location>
        <begin position="371"/>
        <end position="394"/>
    </location>
</feature>
<feature type="transmembrane region" description="Helical" evidence="10">
    <location>
        <begin position="342"/>
        <end position="365"/>
    </location>
</feature>
<dbReference type="PIRSF" id="PIRSF001265">
    <property type="entry name" value="H+-PPase"/>
    <property type="match status" value="1"/>
</dbReference>
<protein>
    <recommendedName>
        <fullName evidence="2">H(+)-exporting diphosphatase</fullName>
        <ecNumber evidence="2">7.1.3.1</ecNumber>
    </recommendedName>
</protein>
<dbReference type="AlphaFoldDB" id="A0A0H5RK40"/>
<keyword evidence="8" id="KW-0406">Ion transport</keyword>
<dbReference type="GO" id="GO:0004427">
    <property type="term" value="F:inorganic diphosphate phosphatase activity"/>
    <property type="evidence" value="ECO:0007669"/>
    <property type="project" value="InterPro"/>
</dbReference>
<reference evidence="11" key="1">
    <citation type="submission" date="2015-04" db="EMBL/GenBank/DDBJ databases">
        <title>The genome sequence of the plant pathogenic Rhizarian Plasmodiophora brassicae reveals insights in its biotrophic life cycle and the origin of chitin synthesis.</title>
        <authorList>
            <person name="Schwelm A."/>
            <person name="Fogelqvist J."/>
            <person name="Knaust A."/>
            <person name="Julke S."/>
            <person name="Lilja T."/>
            <person name="Dhandapani V."/>
            <person name="Bonilla-Rosso G."/>
            <person name="Karlsson M."/>
            <person name="Shevchenko A."/>
            <person name="Choi S.R."/>
            <person name="Kim H.G."/>
            <person name="Park J.Y."/>
            <person name="Lim Y.P."/>
            <person name="Ludwig-Muller J."/>
            <person name="Dixelius C."/>
        </authorList>
    </citation>
    <scope>NUCLEOTIDE SEQUENCE</scope>
    <source>
        <tissue evidence="11">Potato root galls</tissue>
    </source>
</reference>
<dbReference type="GO" id="GO:0016020">
    <property type="term" value="C:membrane"/>
    <property type="evidence" value="ECO:0007669"/>
    <property type="project" value="InterPro"/>
</dbReference>
<evidence type="ECO:0000256" key="10">
    <source>
        <dbReference type="SAM" id="Phobius"/>
    </source>
</evidence>
<evidence type="ECO:0000256" key="1">
    <source>
        <dbReference type="ARBA" id="ARBA00004127"/>
    </source>
</evidence>
<evidence type="ECO:0000256" key="5">
    <source>
        <dbReference type="ARBA" id="ARBA00022842"/>
    </source>
</evidence>
<sequence length="800" mass="83819">MFDNWTLLEVISTSLAGGLVSALFAIIYAYQVLTIKIDKTRYPKAYTAYIKIQEGAQAFLKAEFTLIFGFVIIVALGLLIVGWQTSLSFVIGAFLSAATGYLGMSIAVRANFRTTLACAGPNPLSTGLRVAFKSGAVIGLTVVATGILGVSLLFCVFYSLTKYDAHIAWRWMSGFAVGASSIALFARVGGGIYTKAADVGADLVGKVEAGLEEDDPNNPATIADNVGDNVGDVAGMGSDLFESFVGTIIAAGTLSRSFVESEFVREFGVYEELTAAAFPLWISGLGAICAVVGTMLIRTSSKVTPPRPPAPGADEMAQFQHEELLRKHNENVLGSLLGSMRIGVYGASAMVLGTSILVTYVTFGLNGLGWRLYSCIVVGVIVGNLIGYCTEYATSYTYWPTQSIARKSDTGPATVIIQGLGVGMLSCIPPVLSIVAGILAANALAGVYGIAIAGVGMLSTLSVSLAADAFGPVCDNAGGIAEMAEEEFNDSVRETTDALDALGNTTAATGKGFAIGSAVLAAVALMAAFANEANLAAQSVSLLDPVVFPGILLGALMPFVFAALTMLSVGKAAESIMWEVRRQIHDENILNGGVADHTQCVMIATNASLREMVPPGVIAVFAPVIVGFGLGSKGLLGMLVGTIASGFLLAVTMSNAGGSWDNAKKFVEKGNLNGPGVFKGKKTSNHDAVVVGDTVGDPFKDTSGPALNLLIKLMCVVSLVLADKFSETPWAHWRIAAVAAAILMASLFVLFFFMVHFSRREQNARQVTLEERRQRQKVVDVPSDIVINGHGIEMSPPVDA</sequence>
<dbReference type="Pfam" id="PF03030">
    <property type="entry name" value="H_PPase"/>
    <property type="match status" value="1"/>
</dbReference>
<dbReference type="InterPro" id="IPR004131">
    <property type="entry name" value="PPase-energised_H-pump"/>
</dbReference>
<evidence type="ECO:0000313" key="11">
    <source>
        <dbReference type="EMBL" id="CRZ09094.1"/>
    </source>
</evidence>
<feature type="transmembrane region" description="Helical" evidence="10">
    <location>
        <begin position="278"/>
        <end position="297"/>
    </location>
</feature>
<evidence type="ECO:0000256" key="7">
    <source>
        <dbReference type="ARBA" id="ARBA00022989"/>
    </source>
</evidence>
<feature type="transmembrane region" description="Helical" evidence="10">
    <location>
        <begin position="512"/>
        <end position="530"/>
    </location>
</feature>
<evidence type="ECO:0000256" key="6">
    <source>
        <dbReference type="ARBA" id="ARBA00022967"/>
    </source>
</evidence>
<keyword evidence="5" id="KW-0460">Magnesium</keyword>
<feature type="transmembrane region" description="Helical" evidence="10">
    <location>
        <begin position="636"/>
        <end position="656"/>
    </location>
</feature>
<feature type="transmembrane region" description="Helical" evidence="10">
    <location>
        <begin position="415"/>
        <end position="441"/>
    </location>
</feature>
<feature type="transmembrane region" description="Helical" evidence="10">
    <location>
        <begin position="58"/>
        <end position="81"/>
    </location>
</feature>
<dbReference type="HAMAP" id="MF_01129">
    <property type="entry name" value="PPase_energized_pump"/>
    <property type="match status" value="1"/>
</dbReference>
<feature type="transmembrane region" description="Helical" evidence="10">
    <location>
        <begin position="612"/>
        <end position="630"/>
    </location>
</feature>
<feature type="transmembrane region" description="Helical" evidence="10">
    <location>
        <begin position="550"/>
        <end position="573"/>
    </location>
</feature>
<evidence type="ECO:0000256" key="4">
    <source>
        <dbReference type="ARBA" id="ARBA00022692"/>
    </source>
</evidence>
<keyword evidence="4 10" id="KW-0812">Transmembrane</keyword>
<keyword evidence="6" id="KW-1278">Translocase</keyword>
<dbReference type="EC" id="7.1.3.1" evidence="2"/>
<keyword evidence="9 10" id="KW-0472">Membrane</keyword>
<keyword evidence="3" id="KW-0813">Transport</keyword>
<feature type="transmembrane region" description="Helical" evidence="10">
    <location>
        <begin position="137"/>
        <end position="161"/>
    </location>
</feature>
<name>A0A0H5RK40_9EUKA</name>
<dbReference type="GO" id="GO:0012505">
    <property type="term" value="C:endomembrane system"/>
    <property type="evidence" value="ECO:0007669"/>
    <property type="project" value="UniProtKB-SubCell"/>
</dbReference>
<dbReference type="PANTHER" id="PTHR31998">
    <property type="entry name" value="K(+)-INSENSITIVE PYROPHOSPHATE-ENERGIZED PROTON PUMP"/>
    <property type="match status" value="1"/>
</dbReference>
<feature type="transmembrane region" description="Helical" evidence="10">
    <location>
        <begin position="15"/>
        <end position="37"/>
    </location>
</feature>
<comment type="subcellular location">
    <subcellularLocation>
        <location evidence="1">Endomembrane system</location>
        <topology evidence="1">Multi-pass membrane protein</topology>
    </subcellularLocation>
</comment>
<feature type="transmembrane region" description="Helical" evidence="10">
    <location>
        <begin position="167"/>
        <end position="186"/>
    </location>
</feature>
<proteinExistence type="inferred from homology"/>
<dbReference type="EMBL" id="HACM01008652">
    <property type="protein sequence ID" value="CRZ09094.1"/>
    <property type="molecule type" value="Transcribed_RNA"/>
</dbReference>
<feature type="transmembrane region" description="Helical" evidence="10">
    <location>
        <begin position="734"/>
        <end position="755"/>
    </location>
</feature>
<keyword evidence="7 10" id="KW-1133">Transmembrane helix</keyword>
<dbReference type="NCBIfam" id="TIGR01104">
    <property type="entry name" value="V_PPase"/>
    <property type="match status" value="1"/>
</dbReference>
<evidence type="ECO:0000256" key="9">
    <source>
        <dbReference type="ARBA" id="ARBA00023136"/>
    </source>
</evidence>